<dbReference type="AlphaFoldDB" id="E2AGY8"/>
<gene>
    <name evidence="2" type="ORF">EAG_15085</name>
</gene>
<organism evidence="3">
    <name type="scientific">Camponotus floridanus</name>
    <name type="common">Florida carpenter ant</name>
    <dbReference type="NCBI Taxonomy" id="104421"/>
    <lineage>
        <taxon>Eukaryota</taxon>
        <taxon>Metazoa</taxon>
        <taxon>Ecdysozoa</taxon>
        <taxon>Arthropoda</taxon>
        <taxon>Hexapoda</taxon>
        <taxon>Insecta</taxon>
        <taxon>Pterygota</taxon>
        <taxon>Neoptera</taxon>
        <taxon>Endopterygota</taxon>
        <taxon>Hymenoptera</taxon>
        <taxon>Apocrita</taxon>
        <taxon>Aculeata</taxon>
        <taxon>Formicoidea</taxon>
        <taxon>Formicidae</taxon>
        <taxon>Formicinae</taxon>
        <taxon>Camponotus</taxon>
    </lineage>
</organism>
<name>E2AGY8_CAMFO</name>
<accession>E2AGY8</accession>
<evidence type="ECO:0000313" key="3">
    <source>
        <dbReference type="Proteomes" id="UP000000311"/>
    </source>
</evidence>
<evidence type="ECO:0000256" key="1">
    <source>
        <dbReference type="SAM" id="MobiDB-lite"/>
    </source>
</evidence>
<dbReference type="InParanoid" id="E2AGY8"/>
<feature type="region of interest" description="Disordered" evidence="1">
    <location>
        <begin position="82"/>
        <end position="101"/>
    </location>
</feature>
<sequence length="131" mass="14707">MLDLRNLSGCFRKAINNDNHISSVRVSPIKRVQSRISSMMSDKCLNEDPIDSDRRPKFQKTLLSFDIAFVLSENLPTSRIFRGTHGTSDRQIESGQHPSNQRALLRVAVRREEGGQVESWVSESVGGAEHA</sequence>
<reference evidence="2 3" key="1">
    <citation type="journal article" date="2010" name="Science">
        <title>Genomic comparison of the ants Camponotus floridanus and Harpegnathos saltator.</title>
        <authorList>
            <person name="Bonasio R."/>
            <person name="Zhang G."/>
            <person name="Ye C."/>
            <person name="Mutti N.S."/>
            <person name="Fang X."/>
            <person name="Qin N."/>
            <person name="Donahue G."/>
            <person name="Yang P."/>
            <person name="Li Q."/>
            <person name="Li C."/>
            <person name="Zhang P."/>
            <person name="Huang Z."/>
            <person name="Berger S.L."/>
            <person name="Reinberg D."/>
            <person name="Wang J."/>
            <person name="Liebig J."/>
        </authorList>
    </citation>
    <scope>NUCLEOTIDE SEQUENCE [LARGE SCALE GENOMIC DNA]</scope>
    <source>
        <strain evidence="3">C129</strain>
    </source>
</reference>
<evidence type="ECO:0000313" key="2">
    <source>
        <dbReference type="EMBL" id="EFN67303.1"/>
    </source>
</evidence>
<protein>
    <submittedName>
        <fullName evidence="2">Uncharacterized protein</fullName>
    </submittedName>
</protein>
<dbReference type="Proteomes" id="UP000000311">
    <property type="component" value="Unassembled WGS sequence"/>
</dbReference>
<keyword evidence="3" id="KW-1185">Reference proteome</keyword>
<dbReference type="EMBL" id="GL439434">
    <property type="protein sequence ID" value="EFN67303.1"/>
    <property type="molecule type" value="Genomic_DNA"/>
</dbReference>
<proteinExistence type="predicted"/>